<dbReference type="AlphaFoldDB" id="A0A067R0U5"/>
<evidence type="ECO:0000256" key="3">
    <source>
        <dbReference type="ARBA" id="ARBA00023125"/>
    </source>
</evidence>
<feature type="domain" description="MPN" evidence="6">
    <location>
        <begin position="702"/>
        <end position="841"/>
    </location>
</feature>
<dbReference type="PANTHER" id="PTHR10410">
    <property type="entry name" value="EUKARYOTIC TRANSLATION INITIATION FACTOR 3 -RELATED"/>
    <property type="match status" value="1"/>
</dbReference>
<proteinExistence type="inferred from homology"/>
<dbReference type="Gene3D" id="3.40.140.10">
    <property type="entry name" value="Cytidine Deaminase, domain 2"/>
    <property type="match status" value="1"/>
</dbReference>
<reference evidence="8 9" key="1">
    <citation type="journal article" date="2014" name="Nat. Commun.">
        <title>Molecular traces of alternative social organization in a termite genome.</title>
        <authorList>
            <person name="Terrapon N."/>
            <person name="Li C."/>
            <person name="Robertson H.M."/>
            <person name="Ji L."/>
            <person name="Meng X."/>
            <person name="Booth W."/>
            <person name="Chen Z."/>
            <person name="Childers C.P."/>
            <person name="Glastad K.M."/>
            <person name="Gokhale K."/>
            <person name="Gowin J."/>
            <person name="Gronenberg W."/>
            <person name="Hermansen R.A."/>
            <person name="Hu H."/>
            <person name="Hunt B.G."/>
            <person name="Huylmans A.K."/>
            <person name="Khalil S.M."/>
            <person name="Mitchell R.D."/>
            <person name="Munoz-Torres M.C."/>
            <person name="Mustard J.A."/>
            <person name="Pan H."/>
            <person name="Reese J.T."/>
            <person name="Scharf M.E."/>
            <person name="Sun F."/>
            <person name="Vogel H."/>
            <person name="Xiao J."/>
            <person name="Yang W."/>
            <person name="Yang Z."/>
            <person name="Yang Z."/>
            <person name="Zhou J."/>
            <person name="Zhu J."/>
            <person name="Brent C.S."/>
            <person name="Elsik C.G."/>
            <person name="Goodisman M.A."/>
            <person name="Liberles D.A."/>
            <person name="Roe R.M."/>
            <person name="Vargo E.L."/>
            <person name="Vilcinskas A."/>
            <person name="Wang J."/>
            <person name="Bornberg-Bauer E."/>
            <person name="Korb J."/>
            <person name="Zhang G."/>
            <person name="Liebig J."/>
        </authorList>
    </citation>
    <scope>NUCLEOTIDE SEQUENCE [LARGE SCALE GENOMIC DNA]</scope>
    <source>
        <tissue evidence="8">Whole organism</tissue>
    </source>
</reference>
<evidence type="ECO:0000256" key="4">
    <source>
        <dbReference type="ARBA" id="ARBA00032256"/>
    </source>
</evidence>
<comment type="subcellular location">
    <subcellularLocation>
        <location evidence="1">Nucleus</location>
    </subcellularLocation>
</comment>
<dbReference type="SMART" id="SM00717">
    <property type="entry name" value="SANT"/>
    <property type="match status" value="1"/>
</dbReference>
<dbReference type="InterPro" id="IPR000555">
    <property type="entry name" value="JAMM/MPN+_dom"/>
</dbReference>
<sequence>MADEDEVDVLGDFNLENLFSKDDGRLTSCYEGSVLGSQGAELLQCDYGITQHWLLEAATQPCWDSGSDDKKTMHTDDRQQFGFSTTDPSTPSNWTHDSWSDKEKSLLENGLDLFGHSWVRLSQFIGTKSSHQVKTYVRSHLHRFGGLANDKYAQTSFSSESGHCSTGILGFTELIDDMQIPASMEEVIAVVSTAQPTVPSVPRWNVVTNSTVSQCSTAANSGEFRRRLNVHNDSIKGKSRRGRSQVLSKLHVTKRSSKVNHRSGRKQGFHSNVHSSNTKICHVGKLKQQIDVGGRDFGQEDSSSVASNCQVSVVLSAGEEVVRIQKERSHDSDEDDEIEIEECANDVNVLCPVNDDSAVIKNIDIVASRTPQASLSANKISLSEIQKDHSHKMDINNSLSDDSTCNMKIESKKEGLYGEDIDVSEDQQENTHGLVLVSNTKNLQEDLKEGLSELSFVKDSNEERETEKGTTYSLAMSHQDILESIFNLPPPNEELILDVGTITEEEKVIHSEFFEGRVAKTPKRYLKIRNHILECWQHSRPTYVTKTSVRTGLKNCGDVNCIGRIHAYLEQIGAINFGCEQTRYTRPLYLMSNAGGCESVVASAGGSGRERVSKEQLAAQHQARIDAMRPRKKKHIQDSWFPVSGEGGYTITHSEDGEAIHTTFVMPDSHKNTSKVHMSKPKPIKLIYCNRFTESKPAPYSVELHIEPLLIMDIHAHSSHSEVIGLLGGSYDPKRLVLQIWRAVACRSSSSGIHCDMCPVSQTEASERLHDEGLEVVGWYHSHPTFSPNPSLQDLDTQGHMQEWFAKTASAPLVGFILSPYCPENRTSASEYRCLIVEPNDELTNIPYRLTVNVISDELNTSMLLRRMDAIIALHEESSEATVNFNTEFSSEPPLTYLEKCVESTRQHLKSCIPFLPKEVEEWILRSVLQVCNTLVVLKQTKSELIAEKHG</sequence>
<dbReference type="InParanoid" id="A0A067R0U5"/>
<dbReference type="STRING" id="136037.A0A067R0U5"/>
<dbReference type="GO" id="GO:0008237">
    <property type="term" value="F:metallopeptidase activity"/>
    <property type="evidence" value="ECO:0007669"/>
    <property type="project" value="InterPro"/>
</dbReference>
<gene>
    <name evidence="8" type="ORF">L798_09923</name>
</gene>
<dbReference type="PROSITE" id="PS50249">
    <property type="entry name" value="MPN"/>
    <property type="match status" value="1"/>
</dbReference>
<dbReference type="MEROPS" id="M67.005"/>
<evidence type="ECO:0000256" key="5">
    <source>
        <dbReference type="SAM" id="MobiDB-lite"/>
    </source>
</evidence>
<evidence type="ECO:0000259" key="7">
    <source>
        <dbReference type="PROSITE" id="PS50934"/>
    </source>
</evidence>
<dbReference type="InterPro" id="IPR036388">
    <property type="entry name" value="WH-like_DNA-bd_sf"/>
</dbReference>
<keyword evidence="9" id="KW-1185">Reference proteome</keyword>
<dbReference type="SMART" id="SM00232">
    <property type="entry name" value="JAB_MPN"/>
    <property type="match status" value="1"/>
</dbReference>
<dbReference type="Gene3D" id="1.20.58.1880">
    <property type="match status" value="1"/>
</dbReference>
<dbReference type="GO" id="GO:0003677">
    <property type="term" value="F:DNA binding"/>
    <property type="evidence" value="ECO:0007669"/>
    <property type="project" value="UniProtKB-KW"/>
</dbReference>
<dbReference type="Pfam" id="PF01398">
    <property type="entry name" value="JAB"/>
    <property type="match status" value="1"/>
</dbReference>
<dbReference type="CDD" id="cd00167">
    <property type="entry name" value="SANT"/>
    <property type="match status" value="1"/>
</dbReference>
<dbReference type="eggNOG" id="KOG1279">
    <property type="taxonomic scope" value="Eukaryota"/>
</dbReference>
<feature type="region of interest" description="Disordered" evidence="5">
    <location>
        <begin position="252"/>
        <end position="276"/>
    </location>
</feature>
<evidence type="ECO:0000256" key="2">
    <source>
        <dbReference type="ARBA" id="ARBA00007194"/>
    </source>
</evidence>
<dbReference type="EMBL" id="KK852788">
    <property type="protein sequence ID" value="KDR16533.1"/>
    <property type="molecule type" value="Genomic_DNA"/>
</dbReference>
<dbReference type="InterPro" id="IPR007526">
    <property type="entry name" value="SWIRM"/>
</dbReference>
<accession>A0A067R0U5</accession>
<name>A0A067R0U5_ZOONE</name>
<dbReference type="SUPFAM" id="SSF46689">
    <property type="entry name" value="Homeodomain-like"/>
    <property type="match status" value="2"/>
</dbReference>
<dbReference type="InterPro" id="IPR050242">
    <property type="entry name" value="JAMM_MPN+_peptidase_M67A"/>
</dbReference>
<feature type="compositionally biased region" description="Basic residues" evidence="5">
    <location>
        <begin position="252"/>
        <end position="268"/>
    </location>
</feature>
<dbReference type="eggNOG" id="KOG1555">
    <property type="taxonomic scope" value="Eukaryota"/>
</dbReference>
<dbReference type="GO" id="GO:0005634">
    <property type="term" value="C:nucleus"/>
    <property type="evidence" value="ECO:0007669"/>
    <property type="project" value="UniProtKB-SubCell"/>
</dbReference>
<dbReference type="OrthoDB" id="7464992at2759"/>
<dbReference type="PROSITE" id="PS50934">
    <property type="entry name" value="SWIRM"/>
    <property type="match status" value="1"/>
</dbReference>
<evidence type="ECO:0000313" key="9">
    <source>
        <dbReference type="Proteomes" id="UP000027135"/>
    </source>
</evidence>
<feature type="domain" description="SWIRM" evidence="7">
    <location>
        <begin position="488"/>
        <end position="586"/>
    </location>
</feature>
<dbReference type="Proteomes" id="UP000027135">
    <property type="component" value="Unassembled WGS sequence"/>
</dbReference>
<comment type="similarity">
    <text evidence="2">Belongs to the peptidase M67A family. MYSM1 subfamily.</text>
</comment>
<keyword evidence="3" id="KW-0238">DNA-binding</keyword>
<dbReference type="SUPFAM" id="SSF102712">
    <property type="entry name" value="JAB1/MPN domain"/>
    <property type="match status" value="1"/>
</dbReference>
<organism evidence="8 9">
    <name type="scientific">Zootermopsis nevadensis</name>
    <name type="common">Dampwood termite</name>
    <dbReference type="NCBI Taxonomy" id="136037"/>
    <lineage>
        <taxon>Eukaryota</taxon>
        <taxon>Metazoa</taxon>
        <taxon>Ecdysozoa</taxon>
        <taxon>Arthropoda</taxon>
        <taxon>Hexapoda</taxon>
        <taxon>Insecta</taxon>
        <taxon>Pterygota</taxon>
        <taxon>Neoptera</taxon>
        <taxon>Polyneoptera</taxon>
        <taxon>Dictyoptera</taxon>
        <taxon>Blattodea</taxon>
        <taxon>Blattoidea</taxon>
        <taxon>Termitoidae</taxon>
        <taxon>Termopsidae</taxon>
        <taxon>Zootermopsis</taxon>
    </lineage>
</organism>
<protein>
    <recommendedName>
        <fullName evidence="4">Myb-like, SWIRM and MPN domain-containing protein 1</fullName>
    </recommendedName>
</protein>
<dbReference type="InterPro" id="IPR037518">
    <property type="entry name" value="MPN"/>
</dbReference>
<dbReference type="InterPro" id="IPR001005">
    <property type="entry name" value="SANT/Myb"/>
</dbReference>
<dbReference type="Pfam" id="PF04433">
    <property type="entry name" value="SWIRM"/>
    <property type="match status" value="1"/>
</dbReference>
<evidence type="ECO:0000256" key="1">
    <source>
        <dbReference type="ARBA" id="ARBA00004123"/>
    </source>
</evidence>
<evidence type="ECO:0000313" key="8">
    <source>
        <dbReference type="EMBL" id="KDR16533.1"/>
    </source>
</evidence>
<dbReference type="InterPro" id="IPR009057">
    <property type="entry name" value="Homeodomain-like_sf"/>
</dbReference>
<dbReference type="Gene3D" id="1.10.10.10">
    <property type="entry name" value="Winged helix-like DNA-binding domain superfamily/Winged helix DNA-binding domain"/>
    <property type="match status" value="1"/>
</dbReference>
<evidence type="ECO:0000259" key="6">
    <source>
        <dbReference type="PROSITE" id="PS50249"/>
    </source>
</evidence>